<feature type="domain" description="RNA polymerase II assembly factor Rtp1 C-terminal" evidence="2">
    <location>
        <begin position="849"/>
        <end position="883"/>
    </location>
</feature>
<protein>
    <recommendedName>
        <fullName evidence="8">Transport and Golgi organization protein 6 homolog</fullName>
    </recommendedName>
</protein>
<reference evidence="6" key="1">
    <citation type="submission" date="2021-12" db="EMBL/GenBank/DDBJ databases">
        <authorList>
            <person name="King R."/>
        </authorList>
    </citation>
    <scope>NUCLEOTIDE SEQUENCE</scope>
</reference>
<keyword evidence="7" id="KW-1185">Reference proteome</keyword>
<dbReference type="PANTHER" id="PTHR20959">
    <property type="entry name" value="TRANSPORT AND GOLGI ORGANIZATION PROTEIN 6 FAMILY MEMBER"/>
    <property type="match status" value="1"/>
</dbReference>
<dbReference type="InterPro" id="IPR019451">
    <property type="entry name" value="Rtp1_C1"/>
</dbReference>
<name>A0A9N8KSX7_CHRIL</name>
<evidence type="ECO:0000259" key="4">
    <source>
        <dbReference type="Pfam" id="PF23565"/>
    </source>
</evidence>
<dbReference type="GO" id="GO:0009306">
    <property type="term" value="P:protein secretion"/>
    <property type="evidence" value="ECO:0007669"/>
    <property type="project" value="TreeGrafter"/>
</dbReference>
<feature type="domain" description="RNA polymerase II assembly factor Rtp1 C-terminal" evidence="3">
    <location>
        <begin position="638"/>
        <end position="758"/>
    </location>
</feature>
<sequence>MSVMNPIFSRIESLIQTEGQCEFVSILKDVVVRENENISNETFVLLKTFLEKIFCAIDELATELKKDDTILISVKNQKLLRTCFQLITSLGISPSLIPGLGISLSKRCITGAALTNISFSDEQKYEMLVTCTDFITRSYDVSSLKSIIITLHLSDYLASLIQLSFAPFKKPGTYNNFIMTQEKYDKLSKDREKYVKVYNNLVTNCFQPLLMKELLVLQSGTNPSPPAFVKRTIAKELSQRLLAPGGLLSLIRCFIETYNIDTGFEWRKIDMICKIVAAKHGTMSEDEYLENITSQLKQILSLSNTHYIATVVACVLNLYDKYSQSQPVLSLLREIFDAFKHDKLIESDMPGTILLTPQEVEHKINILHACVCTTKLEWPINLLIPNLYVLFLVGTKATKNDDMKNKLKDIILKSMEKLNKSELHDTVKTFLYGKGIANLKIKVEEFDAGITIKCTADSEDHVKDEAVVYFLQIFRSADNVLVTNIFNIALRILMELNSKRQCKRNKDMLLTEDDPVLIDEVDQQYAIILQLLSEISTTPKVINGLRTNPIIVSEFIEHFISKQNSEINYECVTIALVLLNTILSNEDTSRDFKRRFDKLVPTLRSIVSTDSSMNSILCKEALSLITLEGGKKKETACEKAISDTFHDLLPVRAHGIIELTKLIDAKDSETISKKHYVFCIFQDHLKDEDSYIYLAAVNGLAALCSHCTEDVLHVLCKEFVQNMEQESIETKDSQNRAADLRMKIGDVIVKVTRKLGEMAVVHKTILLNTMLCGCRDEDHLIRTSALSNLAEIALILNYKIGTIIYEVLLCIWGIIETDKAVECRRAAVMVISSLIKGLGKDTLLQLKEQLLPIYRTLKDLYRDNNEDTTVRLHAQIALEELNAVVNQILFPELKMEKQIFILDQPNDIMK</sequence>
<evidence type="ECO:0000259" key="3">
    <source>
        <dbReference type="Pfam" id="PF10363"/>
    </source>
</evidence>
<dbReference type="Pfam" id="PF25267">
    <property type="entry name" value="TANGO6_N"/>
    <property type="match status" value="1"/>
</dbReference>
<feature type="domain" description="TANGO6 HEAT repeat" evidence="4">
    <location>
        <begin position="241"/>
        <end position="465"/>
    </location>
</feature>
<evidence type="ECO:0000259" key="2">
    <source>
        <dbReference type="Pfam" id="PF10304"/>
    </source>
</evidence>
<evidence type="ECO:0000313" key="7">
    <source>
        <dbReference type="Proteomes" id="UP001154114"/>
    </source>
</evidence>
<evidence type="ECO:0000313" key="6">
    <source>
        <dbReference type="EMBL" id="CAD0196045.1"/>
    </source>
</evidence>
<gene>
    <name evidence="6" type="ORF">CINC_LOCUS10340</name>
</gene>
<dbReference type="PANTHER" id="PTHR20959:SF1">
    <property type="entry name" value="TRANSPORT AND GOLGI ORGANIZATION PROTEIN 6 HOMOLOG"/>
    <property type="match status" value="1"/>
</dbReference>
<dbReference type="InterPro" id="IPR016024">
    <property type="entry name" value="ARM-type_fold"/>
</dbReference>
<feature type="domain" description="TANGO6 N-terminal" evidence="5">
    <location>
        <begin position="72"/>
        <end position="227"/>
    </location>
</feature>
<dbReference type="InterPro" id="IPR019414">
    <property type="entry name" value="Rtp1_C2"/>
</dbReference>
<dbReference type="SUPFAM" id="SSF48371">
    <property type="entry name" value="ARM repeat"/>
    <property type="match status" value="1"/>
</dbReference>
<dbReference type="Pfam" id="PF23565">
    <property type="entry name" value="ARM_TANGO6"/>
    <property type="match status" value="1"/>
</dbReference>
<organism evidence="6 7">
    <name type="scientific">Chrysodeixis includens</name>
    <name type="common">Soybean looper</name>
    <name type="synonym">Pseudoplusia includens</name>
    <dbReference type="NCBI Taxonomy" id="689277"/>
    <lineage>
        <taxon>Eukaryota</taxon>
        <taxon>Metazoa</taxon>
        <taxon>Ecdysozoa</taxon>
        <taxon>Arthropoda</taxon>
        <taxon>Hexapoda</taxon>
        <taxon>Insecta</taxon>
        <taxon>Pterygota</taxon>
        <taxon>Neoptera</taxon>
        <taxon>Endopterygota</taxon>
        <taxon>Lepidoptera</taxon>
        <taxon>Glossata</taxon>
        <taxon>Ditrysia</taxon>
        <taxon>Noctuoidea</taxon>
        <taxon>Noctuidae</taxon>
        <taxon>Plusiinae</taxon>
        <taxon>Chrysodeixis</taxon>
    </lineage>
</organism>
<evidence type="ECO:0008006" key="8">
    <source>
        <dbReference type="Google" id="ProtNLM"/>
    </source>
</evidence>
<dbReference type="InterPro" id="IPR057407">
    <property type="entry name" value="HEAT_TANGO6"/>
</dbReference>
<evidence type="ECO:0000256" key="1">
    <source>
        <dbReference type="ARBA" id="ARBA00005724"/>
    </source>
</evidence>
<dbReference type="Gene3D" id="1.25.10.10">
    <property type="entry name" value="Leucine-rich Repeat Variant"/>
    <property type="match status" value="1"/>
</dbReference>
<dbReference type="OrthoDB" id="39591at2759"/>
<dbReference type="Pfam" id="PF10363">
    <property type="entry name" value="RTP1_C1"/>
    <property type="match status" value="1"/>
</dbReference>
<dbReference type="AlphaFoldDB" id="A0A9N8KSX7"/>
<dbReference type="Pfam" id="PF10304">
    <property type="entry name" value="RTP1_C2"/>
    <property type="match status" value="1"/>
</dbReference>
<comment type="similarity">
    <text evidence="1">Belongs to the Tango6 family.</text>
</comment>
<dbReference type="InterPro" id="IPR039600">
    <property type="entry name" value="TANGO6/Rtp1"/>
</dbReference>
<dbReference type="Proteomes" id="UP001154114">
    <property type="component" value="Chromosome 4"/>
</dbReference>
<dbReference type="InterPro" id="IPR057347">
    <property type="entry name" value="TANGO6_N"/>
</dbReference>
<dbReference type="InterPro" id="IPR011989">
    <property type="entry name" value="ARM-like"/>
</dbReference>
<accession>A0A9N8KSX7</accession>
<evidence type="ECO:0000259" key="5">
    <source>
        <dbReference type="Pfam" id="PF25267"/>
    </source>
</evidence>
<dbReference type="EMBL" id="LR824007">
    <property type="protein sequence ID" value="CAD0196045.1"/>
    <property type="molecule type" value="Genomic_DNA"/>
</dbReference>
<proteinExistence type="inferred from homology"/>